<evidence type="ECO:0000256" key="1">
    <source>
        <dbReference type="PROSITE-ProRule" id="PRU01379"/>
    </source>
</evidence>
<comment type="similarity">
    <text evidence="1">Belongs to the peptidase M14 family.</text>
</comment>
<sequence>MKILGIISLVFVNVVGLWAQYSPELLTTPEKTAFDKTSTSEDVLAFIDAIKHKSEWVHTEIMLVSDSGRPVPLVVMANPKISSPKEALASGKPVVYFQGNIHGGEVEGKEALMILMREMLLGDKKHLLNNQIVIFTPNYNPDGNNKLSSTHRKSQEHCPHLAGSRRSGGDWDLNRDGIKMEAVETQGLMKNLILRWNPDVFVDLHTTNGVWHGNELTYAHSYHFAGHPATSTYTKDIMLPKIKKAVLDKYDLHFDIYGGYSLSQGWPPKNFYTYNHHPRYLVNQFGLRNKIAILSETFAHDKFYHRINSAHKFIVEILEFTNAHGKQIQAVNQKSETETIQKIKNQAGQYKNGVRFKMVPTNHPLKLRTYEYITSIDSLGKTNYIRTHHIIDVENVTNYSAFEATLTATVPRGYIIPAKFTHIVEHLKAHGVIVEQLEQPTSFSGEVFWIHKLEVNKRAFERHNMIHLTGEFSPQTKQYQKGDYKIDLAQPLAHLIFYMLEPQSDDGLVTWNFFDKALYQLGVNNKIVPFPVFKYW</sequence>
<evidence type="ECO:0000259" key="2">
    <source>
        <dbReference type="PROSITE" id="PS52035"/>
    </source>
</evidence>
<name>A0A915VMF5_9BACT</name>
<accession>A0A915VMF5</accession>
<dbReference type="Proteomes" id="UP001060919">
    <property type="component" value="Chromosome"/>
</dbReference>
<protein>
    <submittedName>
        <fullName evidence="3">M14 family metallopeptidase</fullName>
    </submittedName>
</protein>
<proteinExistence type="inferred from homology"/>
<organism evidence="3 4">
    <name type="scientific">Aureispira anguillae</name>
    <dbReference type="NCBI Taxonomy" id="2864201"/>
    <lineage>
        <taxon>Bacteria</taxon>
        <taxon>Pseudomonadati</taxon>
        <taxon>Bacteroidota</taxon>
        <taxon>Saprospiria</taxon>
        <taxon>Saprospirales</taxon>
        <taxon>Saprospiraceae</taxon>
        <taxon>Aureispira</taxon>
    </lineage>
</organism>
<dbReference type="Gene3D" id="3.40.630.10">
    <property type="entry name" value="Zn peptidases"/>
    <property type="match status" value="1"/>
</dbReference>
<dbReference type="RefSeq" id="WP_264790785.1">
    <property type="nucleotide sequence ID" value="NZ_AP026867.1"/>
</dbReference>
<evidence type="ECO:0000313" key="3">
    <source>
        <dbReference type="EMBL" id="BDS09385.1"/>
    </source>
</evidence>
<dbReference type="InterPro" id="IPR000834">
    <property type="entry name" value="Peptidase_M14"/>
</dbReference>
<dbReference type="EMBL" id="AP026867">
    <property type="protein sequence ID" value="BDS09385.1"/>
    <property type="molecule type" value="Genomic_DNA"/>
</dbReference>
<dbReference type="GO" id="GO:0006508">
    <property type="term" value="P:proteolysis"/>
    <property type="evidence" value="ECO:0007669"/>
    <property type="project" value="InterPro"/>
</dbReference>
<dbReference type="GO" id="GO:0008270">
    <property type="term" value="F:zinc ion binding"/>
    <property type="evidence" value="ECO:0007669"/>
    <property type="project" value="InterPro"/>
</dbReference>
<feature type="active site" description="Proton donor/acceptor" evidence="1">
    <location>
        <position position="316"/>
    </location>
</feature>
<dbReference type="GO" id="GO:0004181">
    <property type="term" value="F:metallocarboxypeptidase activity"/>
    <property type="evidence" value="ECO:0007669"/>
    <property type="project" value="InterPro"/>
</dbReference>
<dbReference type="AlphaFoldDB" id="A0A915VMF5"/>
<dbReference type="SUPFAM" id="SSF53187">
    <property type="entry name" value="Zn-dependent exopeptidases"/>
    <property type="match status" value="1"/>
</dbReference>
<gene>
    <name evidence="3" type="ORF">AsAng_0000830</name>
</gene>
<dbReference type="Pfam" id="PF00246">
    <property type="entry name" value="Peptidase_M14"/>
    <property type="match status" value="1"/>
</dbReference>
<dbReference type="CDD" id="cd06241">
    <property type="entry name" value="M14-like"/>
    <property type="match status" value="1"/>
</dbReference>
<feature type="domain" description="Peptidase M14" evidence="2">
    <location>
        <begin position="35"/>
        <end position="354"/>
    </location>
</feature>
<evidence type="ECO:0000313" key="4">
    <source>
        <dbReference type="Proteomes" id="UP001060919"/>
    </source>
</evidence>
<dbReference type="KEGG" id="aup:AsAng_0000830"/>
<dbReference type="PROSITE" id="PS52035">
    <property type="entry name" value="PEPTIDASE_M14"/>
    <property type="match status" value="1"/>
</dbReference>
<reference evidence="3" key="1">
    <citation type="submission" date="2022-09" db="EMBL/GenBank/DDBJ databases">
        <title>Aureispira anguillicida sp. nov., isolated from Leptocephalus of Japanese eel Anguilla japonica.</title>
        <authorList>
            <person name="Yuasa K."/>
            <person name="Mekata T."/>
            <person name="Ikunari K."/>
        </authorList>
    </citation>
    <scope>NUCLEOTIDE SEQUENCE</scope>
    <source>
        <strain evidence="3">EL160426</strain>
    </source>
</reference>
<keyword evidence="4" id="KW-1185">Reference proteome</keyword>